<protein>
    <recommendedName>
        <fullName evidence="3">Protein kinase domain-containing protein</fullName>
    </recommendedName>
</protein>
<evidence type="ECO:0000256" key="2">
    <source>
        <dbReference type="SAM" id="MobiDB-lite"/>
    </source>
</evidence>
<keyword evidence="1" id="KW-0175">Coiled coil</keyword>
<gene>
    <name evidence="4" type="ORF">DSPE1174_LOCUS7883</name>
</gene>
<accession>A0A7S2FK05</accession>
<dbReference type="PROSITE" id="PS00108">
    <property type="entry name" value="PROTEIN_KINASE_ST"/>
    <property type="match status" value="1"/>
</dbReference>
<dbReference type="InterPro" id="IPR011009">
    <property type="entry name" value="Kinase-like_dom_sf"/>
</dbReference>
<proteinExistence type="predicted"/>
<evidence type="ECO:0000313" key="4">
    <source>
        <dbReference type="EMBL" id="CAD9397654.1"/>
    </source>
</evidence>
<dbReference type="GO" id="GO:0005524">
    <property type="term" value="F:ATP binding"/>
    <property type="evidence" value="ECO:0007669"/>
    <property type="project" value="InterPro"/>
</dbReference>
<evidence type="ECO:0000259" key="3">
    <source>
        <dbReference type="PROSITE" id="PS50011"/>
    </source>
</evidence>
<organism evidence="4">
    <name type="scientific">Octactis speculum</name>
    <dbReference type="NCBI Taxonomy" id="3111310"/>
    <lineage>
        <taxon>Eukaryota</taxon>
        <taxon>Sar</taxon>
        <taxon>Stramenopiles</taxon>
        <taxon>Ochrophyta</taxon>
        <taxon>Dictyochophyceae</taxon>
        <taxon>Dictyochales</taxon>
        <taxon>Dictyochaceae</taxon>
        <taxon>Octactis</taxon>
    </lineage>
</organism>
<dbReference type="EMBL" id="HBGS01015067">
    <property type="protein sequence ID" value="CAD9397654.1"/>
    <property type="molecule type" value="Transcribed_RNA"/>
</dbReference>
<dbReference type="GO" id="GO:0010506">
    <property type="term" value="P:regulation of autophagy"/>
    <property type="evidence" value="ECO:0007669"/>
    <property type="project" value="InterPro"/>
</dbReference>
<dbReference type="GO" id="GO:0005737">
    <property type="term" value="C:cytoplasm"/>
    <property type="evidence" value="ECO:0007669"/>
    <property type="project" value="TreeGrafter"/>
</dbReference>
<evidence type="ECO:0000256" key="1">
    <source>
        <dbReference type="SAM" id="Coils"/>
    </source>
</evidence>
<feature type="region of interest" description="Disordered" evidence="2">
    <location>
        <begin position="429"/>
        <end position="466"/>
    </location>
</feature>
<name>A0A7S2FK05_9STRA</name>
<dbReference type="Pfam" id="PF00069">
    <property type="entry name" value="Pkinase"/>
    <property type="match status" value="1"/>
</dbReference>
<dbReference type="AlphaFoldDB" id="A0A7S2FK05"/>
<dbReference type="SUPFAM" id="SSF56112">
    <property type="entry name" value="Protein kinase-like (PK-like)"/>
    <property type="match status" value="1"/>
</dbReference>
<dbReference type="PANTHER" id="PTHR24348">
    <property type="entry name" value="SERINE/THREONINE-PROTEIN KINASE UNC-51-RELATED"/>
    <property type="match status" value="1"/>
</dbReference>
<dbReference type="InterPro" id="IPR008271">
    <property type="entry name" value="Ser/Thr_kinase_AS"/>
</dbReference>
<dbReference type="PANTHER" id="PTHR24348:SF68">
    <property type="entry name" value="SERINE_THREONINE-PROTEIN KINASE ATG1C"/>
    <property type="match status" value="1"/>
</dbReference>
<dbReference type="PROSITE" id="PS50011">
    <property type="entry name" value="PROTEIN_KINASE_DOM"/>
    <property type="match status" value="1"/>
</dbReference>
<dbReference type="Gene3D" id="1.10.510.10">
    <property type="entry name" value="Transferase(Phosphotransferase) domain 1"/>
    <property type="match status" value="1"/>
</dbReference>
<feature type="domain" description="Protein kinase" evidence="3">
    <location>
        <begin position="109"/>
        <end position="384"/>
    </location>
</feature>
<sequence>MSWKSDDNDLAPPYTVMEHQDICSVLCENKTLTRANEDLRERLDLLMQKVRHVSNENTSMWNRNSESMIDYKSLKDGFHDLLFNGLHEKCRRFPQIILKREECSLEDYIFGDEVIDSRAGRSVLSAVKRRNGERVVVKVWEKRMIRRFRQLELIDEEMKTLRKLQHPSIVQLIDAWETPALLNVAYERFGKDLYYVMEPYNSKMPDSLIRQITTPLVDVLQYIHGQNIAHLDIKPENILVLMNGAESQCSVKLTDFELAVEVDADDYSFFQGPRGSDGFMAPEMFAKGGYNPMKCDVWSLGCVLHELVVGHENFNDRWMVYYSQLMTRKTYSVDDFIEDLRFAVEITSEEIRDSPFRELLISTLEISPHLRLNAAELLHHDPTVSKAVNGTKLPRTRIVNSLRVRVDISLDDEVDDDDDEVIFRPSDTETGRRRRRLNEDNETGCGLSLLSPLSPPMGSKPADKLARRRRLEDCMIVG</sequence>
<feature type="coiled-coil region" evidence="1">
    <location>
        <begin position="29"/>
        <end position="56"/>
    </location>
</feature>
<dbReference type="InterPro" id="IPR000719">
    <property type="entry name" value="Prot_kinase_dom"/>
</dbReference>
<dbReference type="GO" id="GO:0004674">
    <property type="term" value="F:protein serine/threonine kinase activity"/>
    <property type="evidence" value="ECO:0007669"/>
    <property type="project" value="InterPro"/>
</dbReference>
<reference evidence="4" key="1">
    <citation type="submission" date="2021-01" db="EMBL/GenBank/DDBJ databases">
        <authorList>
            <person name="Corre E."/>
            <person name="Pelletier E."/>
            <person name="Niang G."/>
            <person name="Scheremetjew M."/>
            <person name="Finn R."/>
            <person name="Kale V."/>
            <person name="Holt S."/>
            <person name="Cochrane G."/>
            <person name="Meng A."/>
            <person name="Brown T."/>
            <person name="Cohen L."/>
        </authorList>
    </citation>
    <scope>NUCLEOTIDE SEQUENCE</scope>
    <source>
        <strain evidence="4">CCMP1381</strain>
    </source>
</reference>
<dbReference type="SMART" id="SM00220">
    <property type="entry name" value="S_TKc"/>
    <property type="match status" value="1"/>
</dbReference>
<dbReference type="InterPro" id="IPR045269">
    <property type="entry name" value="Atg1-like"/>
</dbReference>